<dbReference type="RefSeq" id="WP_307395926.1">
    <property type="nucleotide sequence ID" value="NZ_BAAADK010000046.1"/>
</dbReference>
<organism evidence="9 10">
    <name type="scientific">Caldalkalibacillus horti</name>
    <dbReference type="NCBI Taxonomy" id="77523"/>
    <lineage>
        <taxon>Bacteria</taxon>
        <taxon>Bacillati</taxon>
        <taxon>Bacillota</taxon>
        <taxon>Bacilli</taxon>
        <taxon>Bacillales</taxon>
        <taxon>Bacillaceae</taxon>
        <taxon>Caldalkalibacillus</taxon>
    </lineage>
</organism>
<proteinExistence type="inferred from homology"/>
<feature type="transmembrane region" description="Helical" evidence="8">
    <location>
        <begin position="270"/>
        <end position="289"/>
    </location>
</feature>
<keyword evidence="3" id="KW-0813">Transport</keyword>
<dbReference type="Proteomes" id="UP001235840">
    <property type="component" value="Unassembled WGS sequence"/>
</dbReference>
<gene>
    <name evidence="9" type="ORF">J2S11_003092</name>
</gene>
<protein>
    <submittedName>
        <fullName evidence="9">Spore germination protein (Amino acid permease)</fullName>
    </submittedName>
</protein>
<evidence type="ECO:0000256" key="4">
    <source>
        <dbReference type="ARBA" id="ARBA00022544"/>
    </source>
</evidence>
<feature type="transmembrane region" description="Helical" evidence="8">
    <location>
        <begin position="81"/>
        <end position="101"/>
    </location>
</feature>
<keyword evidence="4" id="KW-0309">Germination</keyword>
<evidence type="ECO:0000256" key="2">
    <source>
        <dbReference type="ARBA" id="ARBA00007998"/>
    </source>
</evidence>
<evidence type="ECO:0000313" key="9">
    <source>
        <dbReference type="EMBL" id="MDQ0167167.1"/>
    </source>
</evidence>
<evidence type="ECO:0000256" key="5">
    <source>
        <dbReference type="ARBA" id="ARBA00022692"/>
    </source>
</evidence>
<dbReference type="EMBL" id="JAUSTY010000013">
    <property type="protein sequence ID" value="MDQ0167167.1"/>
    <property type="molecule type" value="Genomic_DNA"/>
</dbReference>
<dbReference type="PANTHER" id="PTHR34975:SF2">
    <property type="entry name" value="SPORE GERMINATION PROTEIN A2"/>
    <property type="match status" value="1"/>
</dbReference>
<comment type="subcellular location">
    <subcellularLocation>
        <location evidence="1">Membrane</location>
        <topology evidence="1">Multi-pass membrane protein</topology>
    </subcellularLocation>
</comment>
<evidence type="ECO:0000256" key="6">
    <source>
        <dbReference type="ARBA" id="ARBA00022989"/>
    </source>
</evidence>
<keyword evidence="6 8" id="KW-1133">Transmembrane helix</keyword>
<feature type="transmembrane region" description="Helical" evidence="8">
    <location>
        <begin position="12"/>
        <end position="34"/>
    </location>
</feature>
<keyword evidence="5 8" id="KW-0812">Transmembrane</keyword>
<evidence type="ECO:0000313" key="10">
    <source>
        <dbReference type="Proteomes" id="UP001235840"/>
    </source>
</evidence>
<dbReference type="NCBIfam" id="TIGR00912">
    <property type="entry name" value="2A0309"/>
    <property type="match status" value="1"/>
</dbReference>
<feature type="transmembrane region" description="Helical" evidence="8">
    <location>
        <begin position="146"/>
        <end position="165"/>
    </location>
</feature>
<evidence type="ECO:0000256" key="3">
    <source>
        <dbReference type="ARBA" id="ARBA00022448"/>
    </source>
</evidence>
<feature type="transmembrane region" description="Helical" evidence="8">
    <location>
        <begin position="301"/>
        <end position="321"/>
    </location>
</feature>
<comment type="caution">
    <text evidence="9">The sequence shown here is derived from an EMBL/GenBank/DDBJ whole genome shotgun (WGS) entry which is preliminary data.</text>
</comment>
<name>A0ABT9W1N1_9BACI</name>
<keyword evidence="7 8" id="KW-0472">Membrane</keyword>
<reference evidence="9 10" key="1">
    <citation type="submission" date="2023-07" db="EMBL/GenBank/DDBJ databases">
        <title>Genomic Encyclopedia of Type Strains, Phase IV (KMG-IV): sequencing the most valuable type-strain genomes for metagenomic binning, comparative biology and taxonomic classification.</title>
        <authorList>
            <person name="Goeker M."/>
        </authorList>
    </citation>
    <scope>NUCLEOTIDE SEQUENCE [LARGE SCALE GENOMIC DNA]</scope>
    <source>
        <strain evidence="9 10">DSM 12751</strain>
    </source>
</reference>
<dbReference type="InterPro" id="IPR004761">
    <property type="entry name" value="Spore_GerAB"/>
</dbReference>
<evidence type="ECO:0000256" key="7">
    <source>
        <dbReference type="ARBA" id="ARBA00023136"/>
    </source>
</evidence>
<feature type="transmembrane region" description="Helical" evidence="8">
    <location>
        <begin position="113"/>
        <end position="134"/>
    </location>
</feature>
<evidence type="ECO:0000256" key="1">
    <source>
        <dbReference type="ARBA" id="ARBA00004141"/>
    </source>
</evidence>
<comment type="similarity">
    <text evidence="2">Belongs to the amino acid-polyamine-organocation (APC) superfamily. Spore germination protein (SGP) (TC 2.A.3.9) family.</text>
</comment>
<evidence type="ECO:0000256" key="8">
    <source>
        <dbReference type="SAM" id="Phobius"/>
    </source>
</evidence>
<accession>A0ABT9W1N1</accession>
<sequence length="361" mass="40839">MPVNQYSFLQISFAFIMSIGLMNHVLIIPILLEVSARDSWLSVLVSVAMFIPIFLMVGYIIKKTKQNGIQTWLNENYSKGWWVFINLVMIASLIFVVIVTLRDMLVWTNATYLPNTPSGVLGFIFIGFALYTAIKGLRAIVISAGILLPLVFLLGEFVMIANFTYKDYSLLFPIFEKGISPMWSGTIYVGAGLIELIYLVFLQQYVSTKIKKRHLVILGLVIAGLTIGPTMGALAAFGPVEAGLQRSPAFEQWRLVRIGTYIEHVDFLSIYQWMSGAYIRIALALYLLIELIPWRKKIVTAGISILCFGVAIFPIGDITVLRILRKVYYPTTFFVLLALTLLLFLLALFSKPKRIMRVRRR</sequence>
<dbReference type="PANTHER" id="PTHR34975">
    <property type="entry name" value="SPORE GERMINATION PROTEIN A2"/>
    <property type="match status" value="1"/>
</dbReference>
<feature type="transmembrane region" description="Helical" evidence="8">
    <location>
        <begin position="40"/>
        <end position="61"/>
    </location>
</feature>
<dbReference type="Pfam" id="PF03845">
    <property type="entry name" value="Spore_permease"/>
    <property type="match status" value="1"/>
</dbReference>
<feature type="transmembrane region" description="Helical" evidence="8">
    <location>
        <begin position="215"/>
        <end position="237"/>
    </location>
</feature>
<keyword evidence="10" id="KW-1185">Reference proteome</keyword>
<feature type="transmembrane region" description="Helical" evidence="8">
    <location>
        <begin position="185"/>
        <end position="203"/>
    </location>
</feature>
<feature type="transmembrane region" description="Helical" evidence="8">
    <location>
        <begin position="327"/>
        <end position="349"/>
    </location>
</feature>